<dbReference type="RefSeq" id="WP_230841628.1">
    <property type="nucleotide sequence ID" value="NZ_CP063845.1"/>
</dbReference>
<protein>
    <submittedName>
        <fullName evidence="2">Metallophosphoesterase</fullName>
    </submittedName>
</protein>
<reference evidence="2 3" key="1">
    <citation type="journal article" date="2021" name="Genome Biol. Evol.">
        <title>Complete Genome Sequencing of a Novel Gloeobacter Species from a Waterfall Cave in Mexico.</title>
        <authorList>
            <person name="Saw J.H."/>
            <person name="Cardona T."/>
            <person name="Montejano G."/>
        </authorList>
    </citation>
    <scope>NUCLEOTIDE SEQUENCE [LARGE SCALE GENOMIC DNA]</scope>
    <source>
        <strain evidence="2">MG652769</strain>
    </source>
</reference>
<evidence type="ECO:0000313" key="2">
    <source>
        <dbReference type="EMBL" id="UFP94582.1"/>
    </source>
</evidence>
<dbReference type="InterPro" id="IPR004843">
    <property type="entry name" value="Calcineurin-like_PHP"/>
</dbReference>
<evidence type="ECO:0000259" key="1">
    <source>
        <dbReference type="Pfam" id="PF00149"/>
    </source>
</evidence>
<evidence type="ECO:0000313" key="3">
    <source>
        <dbReference type="Proteomes" id="UP001054846"/>
    </source>
</evidence>
<dbReference type="PANTHER" id="PTHR42850">
    <property type="entry name" value="METALLOPHOSPHOESTERASE"/>
    <property type="match status" value="1"/>
</dbReference>
<feature type="domain" description="Calcineurin-like phosphoesterase" evidence="1">
    <location>
        <begin position="7"/>
        <end position="84"/>
    </location>
</feature>
<dbReference type="Pfam" id="PF00149">
    <property type="entry name" value="Metallophos"/>
    <property type="match status" value="1"/>
</dbReference>
<dbReference type="Gene3D" id="3.60.21.10">
    <property type="match status" value="1"/>
</dbReference>
<dbReference type="PANTHER" id="PTHR42850:SF4">
    <property type="entry name" value="ZINC-DEPENDENT ENDOPOLYPHOSPHATASE"/>
    <property type="match status" value="1"/>
</dbReference>
<name>A0ABY3PMF0_9CYAN</name>
<dbReference type="InterPro" id="IPR029052">
    <property type="entry name" value="Metallo-depent_PP-like"/>
</dbReference>
<dbReference type="Proteomes" id="UP001054846">
    <property type="component" value="Chromosome"/>
</dbReference>
<proteinExistence type="predicted"/>
<dbReference type="InterPro" id="IPR050126">
    <property type="entry name" value="Ap4A_hydrolase"/>
</dbReference>
<keyword evidence="3" id="KW-1185">Reference proteome</keyword>
<gene>
    <name evidence="2" type="ORF">ISF26_23080</name>
</gene>
<dbReference type="EMBL" id="CP063845">
    <property type="protein sequence ID" value="UFP94582.1"/>
    <property type="molecule type" value="Genomic_DNA"/>
</dbReference>
<organism evidence="2 3">
    <name type="scientific">Gloeobacter morelensis MG652769</name>
    <dbReference type="NCBI Taxonomy" id="2781736"/>
    <lineage>
        <taxon>Bacteria</taxon>
        <taxon>Bacillati</taxon>
        <taxon>Cyanobacteriota</taxon>
        <taxon>Cyanophyceae</taxon>
        <taxon>Gloeobacterales</taxon>
        <taxon>Gloeobacteraceae</taxon>
        <taxon>Gloeobacter</taxon>
        <taxon>Gloeobacter morelensis</taxon>
    </lineage>
</organism>
<accession>A0ABY3PMF0</accession>
<sequence length="219" mass="24019">MNVSTPKLAVIGDVHGSAEQLSALLARLPIGYEPVFVGDFVDRGPDPVGVLDTLIANRFRAVKGNHDDKLFRALKGNPVQVGGGLAATLERIRSQSAPWRERLMVWLAQLPTVLLFPGVAVVHAYWSPTCPPDEHLWGPRFHDNQGKIYRIRWWSLPEYWTPGVQVVFGHYHTPVVTPQAVCVDFGAPEGPLAAYLTDTGEFLIELPRQVALPGSGSAL</sequence>
<dbReference type="SUPFAM" id="SSF56300">
    <property type="entry name" value="Metallo-dependent phosphatases"/>
    <property type="match status" value="1"/>
</dbReference>